<evidence type="ECO:0000259" key="5">
    <source>
        <dbReference type="PROSITE" id="PS50600"/>
    </source>
</evidence>
<dbReference type="GO" id="GO:0008234">
    <property type="term" value="F:cysteine-type peptidase activity"/>
    <property type="evidence" value="ECO:0007669"/>
    <property type="project" value="InterPro"/>
</dbReference>
<organism evidence="6 7">
    <name type="scientific">Artemisia annua</name>
    <name type="common">Sweet wormwood</name>
    <dbReference type="NCBI Taxonomy" id="35608"/>
    <lineage>
        <taxon>Eukaryota</taxon>
        <taxon>Viridiplantae</taxon>
        <taxon>Streptophyta</taxon>
        <taxon>Embryophyta</taxon>
        <taxon>Tracheophyta</taxon>
        <taxon>Spermatophyta</taxon>
        <taxon>Magnoliopsida</taxon>
        <taxon>eudicotyledons</taxon>
        <taxon>Gunneridae</taxon>
        <taxon>Pentapetalae</taxon>
        <taxon>asterids</taxon>
        <taxon>campanulids</taxon>
        <taxon>Asterales</taxon>
        <taxon>Asteraceae</taxon>
        <taxon>Asteroideae</taxon>
        <taxon>Anthemideae</taxon>
        <taxon>Artemisiinae</taxon>
        <taxon>Artemisia</taxon>
    </lineage>
</organism>
<comment type="caution">
    <text evidence="6">The sequence shown here is derived from an EMBL/GenBank/DDBJ whole genome shotgun (WGS) entry which is preliminary data.</text>
</comment>
<comment type="similarity">
    <text evidence="1">Belongs to the peptidase C48 family.</text>
</comment>
<evidence type="ECO:0000256" key="4">
    <source>
        <dbReference type="SAM" id="Coils"/>
    </source>
</evidence>
<dbReference type="InterPro" id="IPR038765">
    <property type="entry name" value="Papain-like_cys_pep_sf"/>
</dbReference>
<dbReference type="PANTHER" id="PTHR47764">
    <property type="entry name" value="UBIQUITIN-LIKE-SPECIFIC PROTEASE 2B-RELATED"/>
    <property type="match status" value="1"/>
</dbReference>
<dbReference type="STRING" id="35608.A0A2U1NUB4"/>
<dbReference type="Pfam" id="PF02902">
    <property type="entry name" value="Peptidase_C48"/>
    <property type="match status" value="1"/>
</dbReference>
<dbReference type="Gene3D" id="1.10.418.20">
    <property type="match status" value="1"/>
</dbReference>
<dbReference type="EMBL" id="PKPP01002182">
    <property type="protein sequence ID" value="PWA77060.1"/>
    <property type="molecule type" value="Genomic_DNA"/>
</dbReference>
<dbReference type="SUPFAM" id="SSF54001">
    <property type="entry name" value="Cysteine proteinases"/>
    <property type="match status" value="1"/>
</dbReference>
<dbReference type="InterPro" id="IPR003653">
    <property type="entry name" value="Peptidase_C48_C"/>
</dbReference>
<dbReference type="PROSITE" id="PS50600">
    <property type="entry name" value="ULP_PROTEASE"/>
    <property type="match status" value="1"/>
</dbReference>
<evidence type="ECO:0000256" key="2">
    <source>
        <dbReference type="ARBA" id="ARBA00022670"/>
    </source>
</evidence>
<proteinExistence type="inferred from homology"/>
<feature type="domain" description="Ubiquitin-like protease family profile" evidence="5">
    <location>
        <begin position="1"/>
        <end position="160"/>
    </location>
</feature>
<feature type="coiled-coil region" evidence="4">
    <location>
        <begin position="265"/>
        <end position="292"/>
    </location>
</feature>
<keyword evidence="4" id="KW-0175">Coiled coil</keyword>
<evidence type="ECO:0000256" key="1">
    <source>
        <dbReference type="ARBA" id="ARBA00005234"/>
    </source>
</evidence>
<keyword evidence="3" id="KW-0378">Hydrolase</keyword>
<gene>
    <name evidence="6" type="ORF">CTI12_AA225800</name>
</gene>
<dbReference type="OrthoDB" id="442460at2759"/>
<evidence type="ECO:0000313" key="7">
    <source>
        <dbReference type="Proteomes" id="UP000245207"/>
    </source>
</evidence>
<reference evidence="6 7" key="1">
    <citation type="journal article" date="2018" name="Mol. Plant">
        <title>The genome of Artemisia annua provides insight into the evolution of Asteraceae family and artemisinin biosynthesis.</title>
        <authorList>
            <person name="Shen Q."/>
            <person name="Zhang L."/>
            <person name="Liao Z."/>
            <person name="Wang S."/>
            <person name="Yan T."/>
            <person name="Shi P."/>
            <person name="Liu M."/>
            <person name="Fu X."/>
            <person name="Pan Q."/>
            <person name="Wang Y."/>
            <person name="Lv Z."/>
            <person name="Lu X."/>
            <person name="Zhang F."/>
            <person name="Jiang W."/>
            <person name="Ma Y."/>
            <person name="Chen M."/>
            <person name="Hao X."/>
            <person name="Li L."/>
            <person name="Tang Y."/>
            <person name="Lv G."/>
            <person name="Zhou Y."/>
            <person name="Sun X."/>
            <person name="Brodelius P.E."/>
            <person name="Rose J.K.C."/>
            <person name="Tang K."/>
        </authorList>
    </citation>
    <scope>NUCLEOTIDE SEQUENCE [LARGE SCALE GENOMIC DNA]</scope>
    <source>
        <strain evidence="7">cv. Huhao1</strain>
        <tissue evidence="6">Leaf</tissue>
    </source>
</reference>
<dbReference type="Proteomes" id="UP000245207">
    <property type="component" value="Unassembled WGS sequence"/>
</dbReference>
<dbReference type="AlphaFoldDB" id="A0A2U1NUB4"/>
<evidence type="ECO:0000313" key="6">
    <source>
        <dbReference type="EMBL" id="PWA77060.1"/>
    </source>
</evidence>
<dbReference type="PANTHER" id="PTHR47764:SF2">
    <property type="entry name" value="UBIQUITIN-LIKE PROTEASE FAMILY PROFILE DOMAIN-CONTAINING PROTEIN"/>
    <property type="match status" value="1"/>
</dbReference>
<accession>A0A2U1NUB4</accession>
<evidence type="ECO:0000256" key="3">
    <source>
        <dbReference type="ARBA" id="ARBA00022801"/>
    </source>
</evidence>
<keyword evidence="2 6" id="KW-0645">Protease</keyword>
<sequence length="350" mass="40056">MVHLGLPLSEILADQSVSPSCEFSADSVGDCGDSCGHRWDTDSVPRDTVPGHNGSTFEEEDIPRGHWSLIVICNFGELVKNEVGDVNRPPCVLHLDSLRNKHAGLKEFIHSYLREEWKSRASEDISKRFDNLKLLYLKQLPQQENGNDCGLFLLHYTQLFLEEFLDCSKVLRGSKFLKADWFTPSEASDKRMVIKKLIYDLKEKQKSPLSTSKKPDEPKSEEAVEWMRREFPGSKHKALETSKQMLPDCEDKNESLLKQVETWSVELYLEKIKNLSDANALLRSELVDINEQALIQEEKEKAYDLFDKRIHARLMASKSKFNMLKLGNKSLKCAELEERLVQIEAGAVNE</sequence>
<keyword evidence="7" id="KW-1185">Reference proteome</keyword>
<dbReference type="GO" id="GO:0006508">
    <property type="term" value="P:proteolysis"/>
    <property type="evidence" value="ECO:0007669"/>
    <property type="project" value="UniProtKB-KW"/>
</dbReference>
<protein>
    <submittedName>
        <fullName evidence="6">Ulp1 protease family, C-terminal catalytic domain-containing protein</fullName>
    </submittedName>
</protein>
<name>A0A2U1NUB4_ARTAN</name>